<name>A0A1G9L577_9BACT</name>
<proteinExistence type="predicted"/>
<dbReference type="EMBL" id="FNGA01000006">
    <property type="protein sequence ID" value="SDL57110.1"/>
    <property type="molecule type" value="Genomic_DNA"/>
</dbReference>
<dbReference type="Proteomes" id="UP000199053">
    <property type="component" value="Unassembled WGS sequence"/>
</dbReference>
<dbReference type="Pfam" id="PF04365">
    <property type="entry name" value="BrnT_toxin"/>
    <property type="match status" value="1"/>
</dbReference>
<evidence type="ECO:0000313" key="2">
    <source>
        <dbReference type="Proteomes" id="UP000199053"/>
    </source>
</evidence>
<dbReference type="InterPro" id="IPR038573">
    <property type="entry name" value="BrnT_sf"/>
</dbReference>
<dbReference type="AlphaFoldDB" id="A0A1G9L577"/>
<dbReference type="OrthoDB" id="9802417at2"/>
<keyword evidence="2" id="KW-1185">Reference proteome</keyword>
<evidence type="ECO:0000313" key="1">
    <source>
        <dbReference type="EMBL" id="SDL57110.1"/>
    </source>
</evidence>
<dbReference type="InterPro" id="IPR007460">
    <property type="entry name" value="BrnT_toxin"/>
</dbReference>
<gene>
    <name evidence="1" type="ORF">SAMN05660337_3280</name>
</gene>
<dbReference type="STRING" id="246191.SAMN05660337_3280"/>
<reference evidence="2" key="1">
    <citation type="submission" date="2016-10" db="EMBL/GenBank/DDBJ databases">
        <authorList>
            <person name="Varghese N."/>
            <person name="Submissions S."/>
        </authorList>
    </citation>
    <scope>NUCLEOTIDE SEQUENCE [LARGE SCALE GENOMIC DNA]</scope>
    <source>
        <strain evidence="2">DSM 16995</strain>
    </source>
</reference>
<sequence length="86" mass="9985">MQFEYDNNKSVSNLEKHGIDFKQAQALWNDPNLLAIPARTQDEPRIFFIGIINGKHWSAVTTPRNGVTRIISVRRSRKKEVELYES</sequence>
<protein>
    <submittedName>
        <fullName evidence="1">Uncharacterized protein</fullName>
    </submittedName>
</protein>
<organism evidence="1 2">
    <name type="scientific">Maridesulfovibrio ferrireducens</name>
    <dbReference type="NCBI Taxonomy" id="246191"/>
    <lineage>
        <taxon>Bacteria</taxon>
        <taxon>Pseudomonadati</taxon>
        <taxon>Thermodesulfobacteriota</taxon>
        <taxon>Desulfovibrionia</taxon>
        <taxon>Desulfovibrionales</taxon>
        <taxon>Desulfovibrionaceae</taxon>
        <taxon>Maridesulfovibrio</taxon>
    </lineage>
</organism>
<dbReference type="RefSeq" id="WP_092163058.1">
    <property type="nucleotide sequence ID" value="NZ_FNGA01000006.1"/>
</dbReference>
<accession>A0A1G9L577</accession>
<dbReference type="Gene3D" id="3.10.450.530">
    <property type="entry name" value="Ribonuclease toxin, BrnT, of type II toxin-antitoxin system"/>
    <property type="match status" value="1"/>
</dbReference>